<evidence type="ECO:0000313" key="9">
    <source>
        <dbReference type="EMBL" id="GAB0057681.1"/>
    </source>
</evidence>
<name>A0ABQ0C9W9_9PROT</name>
<dbReference type="InterPro" id="IPR005467">
    <property type="entry name" value="His_kinase_dom"/>
</dbReference>
<dbReference type="SMART" id="SM00387">
    <property type="entry name" value="HATPase_c"/>
    <property type="match status" value="1"/>
</dbReference>
<accession>A0ABQ0C9W9</accession>
<dbReference type="InterPro" id="IPR003594">
    <property type="entry name" value="HATPase_dom"/>
</dbReference>
<sequence length="420" mass="47716">MNQTRALAWLAVLGFLPACLWSLSSVSVWVWLVPMGIVLLVGYRLRPEPVVEDEDIPDVCLARGDDPHLRQRWKVAFNRWRAAMDALPDGVLLLDYRFGVCWFNPEARQMLELCPERHMGRPLALHMEDPLLDDYLRREEFTRPIELASPVNGNQVLEFRFLALKGDEGWLVLIRDISGPYHLDQRQNDFMDNISHELKTPLTVFRGVLELLPEMEPDSPHWENAIGLLHKQSLRMQALIEDQTRLLRLGTKRYGFPVERLAMAPFLEEMIEAAEALSGELGHRFVTGIDGSFPFEANRELVRCVVSNLLTNAVRHTPAGSEVGVTWGLDEQRRPMLTVTDNGPGIACHHLPRLTERFYRVNAQQKVEQPDLHDDHGSGLGLALVKQALARANGKLEIVSHLGSGSRFICRFPPLVESWV</sequence>
<dbReference type="InterPro" id="IPR036097">
    <property type="entry name" value="HisK_dim/P_sf"/>
</dbReference>
<dbReference type="Proteomes" id="UP001628193">
    <property type="component" value="Unassembled WGS sequence"/>
</dbReference>
<dbReference type="Gene3D" id="1.10.287.130">
    <property type="match status" value="1"/>
</dbReference>
<dbReference type="CDD" id="cd00082">
    <property type="entry name" value="HisKA"/>
    <property type="match status" value="1"/>
</dbReference>
<dbReference type="SUPFAM" id="SSF47384">
    <property type="entry name" value="Homodimeric domain of signal transducing histidine kinase"/>
    <property type="match status" value="1"/>
</dbReference>
<reference evidence="9 10" key="2">
    <citation type="submission" date="2024-09" db="EMBL/GenBank/DDBJ databases">
        <title>Draft genome sequence of Candidatus Magnetaquicoccaceae bacterium FCR-1.</title>
        <authorList>
            <person name="Shimoshige H."/>
            <person name="Shimamura S."/>
            <person name="Taoka A."/>
            <person name="Kobayashi H."/>
            <person name="Maekawa T."/>
        </authorList>
    </citation>
    <scope>NUCLEOTIDE SEQUENCE [LARGE SCALE GENOMIC DNA]</scope>
    <source>
        <strain evidence="9 10">FCR-1</strain>
    </source>
</reference>
<dbReference type="Pfam" id="PF00512">
    <property type="entry name" value="HisKA"/>
    <property type="match status" value="1"/>
</dbReference>
<keyword evidence="7" id="KW-0472">Membrane</keyword>
<evidence type="ECO:0000256" key="7">
    <source>
        <dbReference type="ARBA" id="ARBA00023136"/>
    </source>
</evidence>
<dbReference type="GO" id="GO:0004673">
    <property type="term" value="F:protein histidine kinase activity"/>
    <property type="evidence" value="ECO:0007669"/>
    <property type="project" value="UniProtKB-EC"/>
</dbReference>
<dbReference type="Pfam" id="PF02518">
    <property type="entry name" value="HATPase_c"/>
    <property type="match status" value="1"/>
</dbReference>
<dbReference type="InterPro" id="IPR050351">
    <property type="entry name" value="BphY/WalK/GraS-like"/>
</dbReference>
<feature type="domain" description="Histidine kinase" evidence="8">
    <location>
        <begin position="193"/>
        <end position="416"/>
    </location>
</feature>
<evidence type="ECO:0000256" key="2">
    <source>
        <dbReference type="ARBA" id="ARBA00012438"/>
    </source>
</evidence>
<dbReference type="PANTHER" id="PTHR45453">
    <property type="entry name" value="PHOSPHATE REGULON SENSOR PROTEIN PHOR"/>
    <property type="match status" value="1"/>
</dbReference>
<dbReference type="CDD" id="cd00130">
    <property type="entry name" value="PAS"/>
    <property type="match status" value="1"/>
</dbReference>
<keyword evidence="4 9" id="KW-0808">Transferase</keyword>
<dbReference type="EC" id="2.7.13.3" evidence="2"/>
<dbReference type="PANTHER" id="PTHR45453:SF1">
    <property type="entry name" value="PHOSPHATE REGULON SENSOR PROTEIN PHOR"/>
    <property type="match status" value="1"/>
</dbReference>
<organism evidence="9 10">
    <name type="scientific">Candidatus Magnetaquiglobus chichijimensis</name>
    <dbReference type="NCBI Taxonomy" id="3141448"/>
    <lineage>
        <taxon>Bacteria</taxon>
        <taxon>Pseudomonadati</taxon>
        <taxon>Pseudomonadota</taxon>
        <taxon>Magnetococcia</taxon>
        <taxon>Magnetococcales</taxon>
        <taxon>Candidatus Magnetaquicoccaceae</taxon>
        <taxon>Candidatus Magnetaquiglobus</taxon>
    </lineage>
</organism>
<dbReference type="RefSeq" id="WP_420905373.1">
    <property type="nucleotide sequence ID" value="NZ_BAAFGK010000004.1"/>
</dbReference>
<keyword evidence="5" id="KW-0418">Kinase</keyword>
<dbReference type="InterPro" id="IPR003661">
    <property type="entry name" value="HisK_dim/P_dom"/>
</dbReference>
<evidence type="ECO:0000259" key="8">
    <source>
        <dbReference type="PROSITE" id="PS50109"/>
    </source>
</evidence>
<dbReference type="PROSITE" id="PS50109">
    <property type="entry name" value="HIS_KIN"/>
    <property type="match status" value="1"/>
</dbReference>
<keyword evidence="3" id="KW-0597">Phosphoprotein</keyword>
<evidence type="ECO:0000256" key="1">
    <source>
        <dbReference type="ARBA" id="ARBA00000085"/>
    </source>
</evidence>
<proteinExistence type="predicted"/>
<dbReference type="InterPro" id="IPR000014">
    <property type="entry name" value="PAS"/>
</dbReference>
<reference evidence="9 10" key="1">
    <citation type="submission" date="2024-05" db="EMBL/GenBank/DDBJ databases">
        <authorList>
            <consortium name="Candidatus Magnetaquicoccaceae bacterium FCR-1 genome sequencing consortium"/>
            <person name="Shimoshige H."/>
            <person name="Shimamura S."/>
            <person name="Taoka A."/>
            <person name="Kobayashi H."/>
            <person name="Maekawa T."/>
        </authorList>
    </citation>
    <scope>NUCLEOTIDE SEQUENCE [LARGE SCALE GENOMIC DNA]</scope>
    <source>
        <strain evidence="9 10">FCR-1</strain>
    </source>
</reference>
<evidence type="ECO:0000256" key="4">
    <source>
        <dbReference type="ARBA" id="ARBA00022679"/>
    </source>
</evidence>
<keyword evidence="6" id="KW-0902">Two-component regulatory system</keyword>
<dbReference type="Pfam" id="PF13188">
    <property type="entry name" value="PAS_8"/>
    <property type="match status" value="1"/>
</dbReference>
<dbReference type="SUPFAM" id="SSF55785">
    <property type="entry name" value="PYP-like sensor domain (PAS domain)"/>
    <property type="match status" value="1"/>
</dbReference>
<dbReference type="SUPFAM" id="SSF55874">
    <property type="entry name" value="ATPase domain of HSP90 chaperone/DNA topoisomerase II/histidine kinase"/>
    <property type="match status" value="1"/>
</dbReference>
<dbReference type="SMART" id="SM00388">
    <property type="entry name" value="HisKA"/>
    <property type="match status" value="1"/>
</dbReference>
<keyword evidence="10" id="KW-1185">Reference proteome</keyword>
<protein>
    <recommendedName>
        <fullName evidence="2">histidine kinase</fullName>
        <ecNumber evidence="2">2.7.13.3</ecNumber>
    </recommendedName>
</protein>
<dbReference type="PRINTS" id="PR00344">
    <property type="entry name" value="BCTRLSENSOR"/>
</dbReference>
<dbReference type="SMART" id="SM00091">
    <property type="entry name" value="PAS"/>
    <property type="match status" value="1"/>
</dbReference>
<gene>
    <name evidence="9" type="primary">phoR</name>
    <name evidence="9" type="ORF">SIID45300_02013</name>
</gene>
<dbReference type="InterPro" id="IPR035965">
    <property type="entry name" value="PAS-like_dom_sf"/>
</dbReference>
<evidence type="ECO:0000256" key="6">
    <source>
        <dbReference type="ARBA" id="ARBA00023012"/>
    </source>
</evidence>
<dbReference type="InterPro" id="IPR036890">
    <property type="entry name" value="HATPase_C_sf"/>
</dbReference>
<dbReference type="Gene3D" id="3.30.450.20">
    <property type="entry name" value="PAS domain"/>
    <property type="match status" value="1"/>
</dbReference>
<dbReference type="EMBL" id="BAAFGK010000004">
    <property type="protein sequence ID" value="GAB0057681.1"/>
    <property type="molecule type" value="Genomic_DNA"/>
</dbReference>
<dbReference type="InterPro" id="IPR004358">
    <property type="entry name" value="Sig_transdc_His_kin-like_C"/>
</dbReference>
<comment type="caution">
    <text evidence="9">The sequence shown here is derived from an EMBL/GenBank/DDBJ whole genome shotgun (WGS) entry which is preliminary data.</text>
</comment>
<evidence type="ECO:0000313" key="10">
    <source>
        <dbReference type="Proteomes" id="UP001628193"/>
    </source>
</evidence>
<evidence type="ECO:0000256" key="3">
    <source>
        <dbReference type="ARBA" id="ARBA00022553"/>
    </source>
</evidence>
<comment type="catalytic activity">
    <reaction evidence="1">
        <text>ATP + protein L-histidine = ADP + protein N-phospho-L-histidine.</text>
        <dbReference type="EC" id="2.7.13.3"/>
    </reaction>
</comment>
<dbReference type="Gene3D" id="3.30.565.10">
    <property type="entry name" value="Histidine kinase-like ATPase, C-terminal domain"/>
    <property type="match status" value="1"/>
</dbReference>
<evidence type="ECO:0000256" key="5">
    <source>
        <dbReference type="ARBA" id="ARBA00022777"/>
    </source>
</evidence>